<dbReference type="CDD" id="cd06530">
    <property type="entry name" value="S26_SPase_I"/>
    <property type="match status" value="1"/>
</dbReference>
<evidence type="ECO:0000256" key="3">
    <source>
        <dbReference type="ARBA" id="ARBA00013208"/>
    </source>
</evidence>
<dbReference type="Gene3D" id="2.10.109.10">
    <property type="entry name" value="Umud Fragment, subunit A"/>
    <property type="match status" value="1"/>
</dbReference>
<dbReference type="Proteomes" id="UP000229612">
    <property type="component" value="Unassembled WGS sequence"/>
</dbReference>
<dbReference type="PRINTS" id="PR00727">
    <property type="entry name" value="LEADERPTASE"/>
</dbReference>
<evidence type="ECO:0000256" key="5">
    <source>
        <dbReference type="PIRSR" id="PIRSR600223-1"/>
    </source>
</evidence>
<feature type="domain" description="Peptidase S26" evidence="7">
    <location>
        <begin position="30"/>
        <end position="188"/>
    </location>
</feature>
<dbReference type="PROSITE" id="PS00760">
    <property type="entry name" value="SPASE_I_2"/>
    <property type="match status" value="1"/>
</dbReference>
<keyword evidence="6" id="KW-0472">Membrane</keyword>
<dbReference type="AlphaFoldDB" id="A0A2H0UHM2"/>
<gene>
    <name evidence="8" type="primary">lepB</name>
    <name evidence="8" type="ORF">COU14_01915</name>
</gene>
<protein>
    <recommendedName>
        <fullName evidence="3 6">Signal peptidase I</fullName>
        <ecNumber evidence="3 6">3.4.21.89</ecNumber>
    </recommendedName>
</protein>
<dbReference type="GO" id="GO:0004252">
    <property type="term" value="F:serine-type endopeptidase activity"/>
    <property type="evidence" value="ECO:0007669"/>
    <property type="project" value="InterPro"/>
</dbReference>
<evidence type="ECO:0000313" key="8">
    <source>
        <dbReference type="EMBL" id="PIR85901.1"/>
    </source>
</evidence>
<comment type="subcellular location">
    <subcellularLocation>
        <location evidence="6">Membrane</location>
        <topology evidence="6">Single-pass type II membrane protein</topology>
    </subcellularLocation>
</comment>
<name>A0A2H0UHM2_9BACT</name>
<dbReference type="InterPro" id="IPR036286">
    <property type="entry name" value="LexA/Signal_pep-like_sf"/>
</dbReference>
<feature type="active site" evidence="5">
    <location>
        <position position="103"/>
    </location>
</feature>
<dbReference type="SUPFAM" id="SSF51306">
    <property type="entry name" value="LexA/Signal peptidase"/>
    <property type="match status" value="1"/>
</dbReference>
<dbReference type="PANTHER" id="PTHR43390">
    <property type="entry name" value="SIGNAL PEPTIDASE I"/>
    <property type="match status" value="1"/>
</dbReference>
<dbReference type="GO" id="GO:0016020">
    <property type="term" value="C:membrane"/>
    <property type="evidence" value="ECO:0007669"/>
    <property type="project" value="UniProtKB-SubCell"/>
</dbReference>
<dbReference type="NCBIfam" id="TIGR02227">
    <property type="entry name" value="sigpep_I_bact"/>
    <property type="match status" value="1"/>
</dbReference>
<keyword evidence="4 6" id="KW-0378">Hydrolase</keyword>
<dbReference type="InterPro" id="IPR019533">
    <property type="entry name" value="Peptidase_S26"/>
</dbReference>
<comment type="caution">
    <text evidence="8">The sequence shown here is derived from an EMBL/GenBank/DDBJ whole genome shotgun (WGS) entry which is preliminary data.</text>
</comment>
<evidence type="ECO:0000259" key="7">
    <source>
        <dbReference type="Pfam" id="PF10502"/>
    </source>
</evidence>
<dbReference type="GO" id="GO:0006465">
    <property type="term" value="P:signal peptide processing"/>
    <property type="evidence" value="ECO:0007669"/>
    <property type="project" value="InterPro"/>
</dbReference>
<comment type="catalytic activity">
    <reaction evidence="1 6">
        <text>Cleavage of hydrophobic, N-terminal signal or leader sequences from secreted and periplasmic proteins.</text>
        <dbReference type="EC" id="3.4.21.89"/>
    </reaction>
</comment>
<evidence type="ECO:0000256" key="2">
    <source>
        <dbReference type="ARBA" id="ARBA00009370"/>
    </source>
</evidence>
<keyword evidence="6" id="KW-0645">Protease</keyword>
<proteinExistence type="inferred from homology"/>
<dbReference type="InterPro" id="IPR000223">
    <property type="entry name" value="Pept_S26A_signal_pept_1"/>
</dbReference>
<dbReference type="InterPro" id="IPR019757">
    <property type="entry name" value="Pept_S26A_signal_pept_1_Lys-AS"/>
</dbReference>
<feature type="transmembrane region" description="Helical" evidence="6">
    <location>
        <begin position="32"/>
        <end position="50"/>
    </location>
</feature>
<feature type="active site" evidence="5">
    <location>
        <position position="60"/>
    </location>
</feature>
<evidence type="ECO:0000256" key="4">
    <source>
        <dbReference type="ARBA" id="ARBA00022801"/>
    </source>
</evidence>
<accession>A0A2H0UHM2</accession>
<reference evidence="9" key="1">
    <citation type="submission" date="2017-09" db="EMBL/GenBank/DDBJ databases">
        <title>Depth-based differentiation of microbial function through sediment-hosted aquifers and enrichment of novel symbionts in the deep terrestrial subsurface.</title>
        <authorList>
            <person name="Probst A.J."/>
            <person name="Ladd B."/>
            <person name="Jarett J.K."/>
            <person name="Geller-Mcgrath D.E."/>
            <person name="Sieber C.M.K."/>
            <person name="Emerson J.B."/>
            <person name="Anantharaman K."/>
            <person name="Thomas B.C."/>
            <person name="Malmstrom R."/>
            <person name="Stieglmeier M."/>
            <person name="Klingl A."/>
            <person name="Woyke T."/>
            <person name="Ryan C.M."/>
            <person name="Banfield J.F."/>
        </authorList>
    </citation>
    <scope>NUCLEOTIDE SEQUENCE [LARGE SCALE GENOMIC DNA]</scope>
</reference>
<comment type="similarity">
    <text evidence="2 6">Belongs to the peptidase S26 family.</text>
</comment>
<organism evidence="8 9">
    <name type="scientific">Candidatus Kaiserbacteria bacterium CG10_big_fil_rev_8_21_14_0_10_44_10</name>
    <dbReference type="NCBI Taxonomy" id="1974606"/>
    <lineage>
        <taxon>Bacteria</taxon>
        <taxon>Candidatus Kaiseribacteriota</taxon>
    </lineage>
</organism>
<dbReference type="PANTHER" id="PTHR43390:SF1">
    <property type="entry name" value="CHLOROPLAST PROCESSING PEPTIDASE"/>
    <property type="match status" value="1"/>
</dbReference>
<dbReference type="GO" id="GO:0009003">
    <property type="term" value="F:signal peptidase activity"/>
    <property type="evidence" value="ECO:0007669"/>
    <property type="project" value="UniProtKB-EC"/>
</dbReference>
<sequence length="205" mass="23480">MSYDNNQQEVTRTQADLPEVKNDSTENSFWEIARFAIIALIIVLPVRWFIAQPFIVSGASMQDTFHDKEYLIVDQLSYRFEEPSRGDVIIFRYPNDPSKYFIKRIIALPGETINISGTSVQIQNAEHPEGFTLDEPYAQLGESNRPQSLTLGSEEYFVMGDNRDHSSDSRTWGTLDRDAIVGRAFIRLLPPQRIDFMPGETKVNE</sequence>
<dbReference type="InterPro" id="IPR019758">
    <property type="entry name" value="Pept_S26A_signal_pept_1_CS"/>
</dbReference>
<dbReference type="Pfam" id="PF10502">
    <property type="entry name" value="Peptidase_S26"/>
    <property type="match status" value="1"/>
</dbReference>
<keyword evidence="6" id="KW-1133">Transmembrane helix</keyword>
<evidence type="ECO:0000313" key="9">
    <source>
        <dbReference type="Proteomes" id="UP000229612"/>
    </source>
</evidence>
<dbReference type="PROSITE" id="PS00761">
    <property type="entry name" value="SPASE_I_3"/>
    <property type="match status" value="1"/>
</dbReference>
<dbReference type="EMBL" id="PFBG01000020">
    <property type="protein sequence ID" value="PIR85901.1"/>
    <property type="molecule type" value="Genomic_DNA"/>
</dbReference>
<dbReference type="EC" id="3.4.21.89" evidence="3 6"/>
<evidence type="ECO:0000256" key="1">
    <source>
        <dbReference type="ARBA" id="ARBA00000677"/>
    </source>
</evidence>
<evidence type="ECO:0000256" key="6">
    <source>
        <dbReference type="RuleBase" id="RU362042"/>
    </source>
</evidence>
<keyword evidence="6" id="KW-0812">Transmembrane</keyword>